<reference evidence="2" key="1">
    <citation type="submission" date="2023-02" db="EMBL/GenBank/DDBJ databases">
        <title>Kitasatospora phosalacinea NBRC 14362.</title>
        <authorList>
            <person name="Ichikawa N."/>
            <person name="Sato H."/>
            <person name="Tonouchi N."/>
        </authorList>
    </citation>
    <scope>NUCLEOTIDE SEQUENCE</scope>
    <source>
        <strain evidence="2">NBRC 14362</strain>
    </source>
</reference>
<dbReference type="AlphaFoldDB" id="A0A9W6PE01"/>
<protein>
    <submittedName>
        <fullName evidence="2">Uncharacterized protein</fullName>
    </submittedName>
</protein>
<evidence type="ECO:0000313" key="3">
    <source>
        <dbReference type="Proteomes" id="UP001165143"/>
    </source>
</evidence>
<feature type="compositionally biased region" description="Basic and acidic residues" evidence="1">
    <location>
        <begin position="1"/>
        <end position="30"/>
    </location>
</feature>
<accession>A0A9W6PE01</accession>
<name>A0A9W6PE01_9ACTN</name>
<gene>
    <name evidence="2" type="ORF">Kpho01_12650</name>
</gene>
<organism evidence="2 3">
    <name type="scientific">Kitasatospora phosalacinea</name>
    <dbReference type="NCBI Taxonomy" id="2065"/>
    <lineage>
        <taxon>Bacteria</taxon>
        <taxon>Bacillati</taxon>
        <taxon>Actinomycetota</taxon>
        <taxon>Actinomycetes</taxon>
        <taxon>Kitasatosporales</taxon>
        <taxon>Streptomycetaceae</taxon>
        <taxon>Kitasatospora</taxon>
    </lineage>
</organism>
<dbReference type="EMBL" id="BSRX01000006">
    <property type="protein sequence ID" value="GLW53254.1"/>
    <property type="molecule type" value="Genomic_DNA"/>
</dbReference>
<proteinExistence type="predicted"/>
<feature type="region of interest" description="Disordered" evidence="1">
    <location>
        <begin position="1"/>
        <end position="51"/>
    </location>
</feature>
<evidence type="ECO:0000313" key="2">
    <source>
        <dbReference type="EMBL" id="GLW53254.1"/>
    </source>
</evidence>
<dbReference type="Proteomes" id="UP001165143">
    <property type="component" value="Unassembled WGS sequence"/>
</dbReference>
<comment type="caution">
    <text evidence="2">The sequence shown here is derived from an EMBL/GenBank/DDBJ whole genome shotgun (WGS) entry which is preliminary data.</text>
</comment>
<sequence>MQQEPERGTGRQEDGRTGTDAEPHVRDDGPRSGCPPRGGASVRTGVSARTGALVRTGVLARTGALARIGQPLRTPAFRWWFASRALHHLGGVATGR</sequence>
<evidence type="ECO:0000256" key="1">
    <source>
        <dbReference type="SAM" id="MobiDB-lite"/>
    </source>
</evidence>